<organism evidence="12 13">
    <name type="scientific">Methylomonas rapida</name>
    <dbReference type="NCBI Taxonomy" id="2963939"/>
    <lineage>
        <taxon>Bacteria</taxon>
        <taxon>Pseudomonadati</taxon>
        <taxon>Pseudomonadota</taxon>
        <taxon>Gammaproteobacteria</taxon>
        <taxon>Methylococcales</taxon>
        <taxon>Methylococcaceae</taxon>
        <taxon>Methylomonas</taxon>
    </lineage>
</organism>
<evidence type="ECO:0000313" key="13">
    <source>
        <dbReference type="Proteomes" id="UP001162780"/>
    </source>
</evidence>
<evidence type="ECO:0000256" key="8">
    <source>
        <dbReference type="HAMAP-Rule" id="MF_00425"/>
    </source>
</evidence>
<evidence type="ECO:0000259" key="11">
    <source>
        <dbReference type="Pfam" id="PF24836"/>
    </source>
</evidence>
<keyword evidence="7 8" id="KW-0739">Sodium transport</keyword>
<keyword evidence="3 8" id="KW-0520">NAD</keyword>
<dbReference type="RefSeq" id="WP_255188472.1">
    <property type="nucleotide sequence ID" value="NZ_CP113517.1"/>
</dbReference>
<reference evidence="12" key="1">
    <citation type="submission" date="2022-11" db="EMBL/GenBank/DDBJ databases">
        <title>Methylomonas rapida sp. nov., Carotenoid-Producing Obligate Methanotrophs with High Growth Characteristics and Biotechnological Potential.</title>
        <authorList>
            <person name="Tikhonova E.N."/>
            <person name="Suleimanov R.Z."/>
            <person name="Miroshnikov K."/>
            <person name="Oshkin I.Y."/>
            <person name="Belova S.E."/>
            <person name="Danilova O.V."/>
            <person name="Ashikhmin A."/>
            <person name="Konopkin A."/>
            <person name="But S.Y."/>
            <person name="Khmelenina V.N."/>
            <person name="Kuznetsov N."/>
            <person name="Pimenov N.V."/>
            <person name="Dedysh S.N."/>
        </authorList>
    </citation>
    <scope>NUCLEOTIDE SEQUENCE</scope>
    <source>
        <strain evidence="12">MP1</strain>
    </source>
</reference>
<evidence type="ECO:0000256" key="7">
    <source>
        <dbReference type="ARBA" id="ARBA00023201"/>
    </source>
</evidence>
<comment type="similarity">
    <text evidence="8">Belongs to the NqrA family.</text>
</comment>
<accession>A0ABY7GG92</accession>
<sequence length="449" mass="47969">MQFTIKKGLDLPITGGPEQKITDGNSVKSVALLGGDYVGLKPKMMVAEGDKVKLGQVLFSDKQNPGVNFTAPGAGIVKAIHRGDRRALLSVVIELKGNDQEKFASYGEAELASLSVEQVKENLAASGLWTSFVTRPYGKVPAIDGTPSSIFVTAIDTRPLAADPSVIIKERANDFANGLTVISKLTNGKTYLCKATGVDIVSNAAVQVAEFAGPHPAGLPSTHIHFIDPVSINKFVWHIDYQAVIAIGTLFTTGKLNVERVVALAGPTVKNPRLVRTRAGANLQDLVAGELQDDVESRVISGSVLYGHEATGPVAYLGANTLQVSALKEGRDREFFGWIVPGKDKYSAMNVYVSSKDRQSGRQFPLTTDKNGSNRAIVPVGVYESVMPMDILATPLLKAIVVGDTDSAQALGCLELNEEDVSLFTFVDPGKHDFAPVLRANLTKIEKEG</sequence>
<dbReference type="Pfam" id="PF05896">
    <property type="entry name" value="NQRA_N"/>
    <property type="match status" value="1"/>
</dbReference>
<evidence type="ECO:0000256" key="6">
    <source>
        <dbReference type="ARBA" id="ARBA00023075"/>
    </source>
</evidence>
<feature type="domain" description="NqrA N-terminal barrel-sandwich hybrid" evidence="9">
    <location>
        <begin position="4"/>
        <end position="95"/>
    </location>
</feature>
<dbReference type="NCBIfam" id="NF003759">
    <property type="entry name" value="PRK05352.1-2"/>
    <property type="match status" value="1"/>
</dbReference>
<keyword evidence="5 8" id="KW-0406">Ion transport</keyword>
<dbReference type="NCBIfam" id="TIGR01936">
    <property type="entry name" value="nqrA"/>
    <property type="match status" value="1"/>
</dbReference>
<dbReference type="InterPro" id="IPR022615">
    <property type="entry name" value="NqrA_C_domain"/>
</dbReference>
<evidence type="ECO:0000313" key="12">
    <source>
        <dbReference type="EMBL" id="WAR43506.1"/>
    </source>
</evidence>
<dbReference type="HAMAP" id="MF_00425">
    <property type="entry name" value="NqrA"/>
    <property type="match status" value="1"/>
</dbReference>
<comment type="subunit">
    <text evidence="8">Composed of six subunits; NqrA, NqrB, NqrC, NqrD, NqrE and NqrF.</text>
</comment>
<dbReference type="InterPro" id="IPR056147">
    <property type="entry name" value="NQRA_N"/>
</dbReference>
<dbReference type="PANTHER" id="PTHR37839:SF1">
    <property type="entry name" value="NA(+)-TRANSLOCATING NADH-QUINONE REDUCTASE SUBUNIT A"/>
    <property type="match status" value="1"/>
</dbReference>
<evidence type="ECO:0000256" key="3">
    <source>
        <dbReference type="ARBA" id="ARBA00023027"/>
    </source>
</evidence>
<evidence type="ECO:0000256" key="5">
    <source>
        <dbReference type="ARBA" id="ARBA00023065"/>
    </source>
</evidence>
<dbReference type="EMBL" id="CP113517">
    <property type="protein sequence ID" value="WAR43506.1"/>
    <property type="molecule type" value="Genomic_DNA"/>
</dbReference>
<proteinExistence type="inferred from homology"/>
<feature type="domain" description="Na(+)-translocating NADH-quinone reductase subunit A C-terminal" evidence="10">
    <location>
        <begin position="261"/>
        <end position="311"/>
    </location>
</feature>
<dbReference type="InterPro" id="IPR008703">
    <property type="entry name" value="NqrA"/>
</dbReference>
<evidence type="ECO:0000259" key="10">
    <source>
        <dbReference type="Pfam" id="PF11973"/>
    </source>
</evidence>
<name>A0ABY7GG92_9GAMM</name>
<keyword evidence="2 8" id="KW-1278">Translocase</keyword>
<keyword evidence="4 8" id="KW-0915">Sodium</keyword>
<gene>
    <name evidence="8" type="primary">nqrA</name>
    <name evidence="12" type="ORF">NM686_014095</name>
</gene>
<dbReference type="Pfam" id="PF24836">
    <property type="entry name" value="NQRA_2nd"/>
    <property type="match status" value="1"/>
</dbReference>
<evidence type="ECO:0000259" key="9">
    <source>
        <dbReference type="Pfam" id="PF05896"/>
    </source>
</evidence>
<dbReference type="PANTHER" id="PTHR37839">
    <property type="entry name" value="NA(+)-TRANSLOCATING NADH-QUINONE REDUCTASE SUBUNIT A"/>
    <property type="match status" value="1"/>
</dbReference>
<evidence type="ECO:0000256" key="2">
    <source>
        <dbReference type="ARBA" id="ARBA00022967"/>
    </source>
</evidence>
<dbReference type="EC" id="7.2.1.1" evidence="8"/>
<evidence type="ECO:0000256" key="1">
    <source>
        <dbReference type="ARBA" id="ARBA00022448"/>
    </source>
</evidence>
<dbReference type="Pfam" id="PF11973">
    <property type="entry name" value="NQRA_SLBB"/>
    <property type="match status" value="1"/>
</dbReference>
<feature type="domain" description="NqrA second alpha/beta" evidence="11">
    <location>
        <begin position="115"/>
        <end position="256"/>
    </location>
</feature>
<comment type="catalytic activity">
    <reaction evidence="8">
        <text>a ubiquinone + n Na(+)(in) + NADH + H(+) = a ubiquinol + n Na(+)(out) + NAD(+)</text>
        <dbReference type="Rhea" id="RHEA:47748"/>
        <dbReference type="Rhea" id="RHEA-COMP:9565"/>
        <dbReference type="Rhea" id="RHEA-COMP:9566"/>
        <dbReference type="ChEBI" id="CHEBI:15378"/>
        <dbReference type="ChEBI" id="CHEBI:16389"/>
        <dbReference type="ChEBI" id="CHEBI:17976"/>
        <dbReference type="ChEBI" id="CHEBI:29101"/>
        <dbReference type="ChEBI" id="CHEBI:57540"/>
        <dbReference type="ChEBI" id="CHEBI:57945"/>
        <dbReference type="EC" id="7.2.1.1"/>
    </reaction>
</comment>
<dbReference type="Proteomes" id="UP001162780">
    <property type="component" value="Chromosome"/>
</dbReference>
<comment type="function">
    <text evidence="8">NQR complex catalyzes the reduction of ubiquinone-1 to ubiquinol by two successive reactions, coupled with the transport of Na(+) ions from the cytoplasm to the periplasm. NqrA to NqrE are probably involved in the second step, the conversion of ubisemiquinone to ubiquinol.</text>
</comment>
<evidence type="ECO:0000256" key="4">
    <source>
        <dbReference type="ARBA" id="ARBA00023053"/>
    </source>
</evidence>
<dbReference type="InterPro" id="IPR056148">
    <property type="entry name" value="NQRA_2nd"/>
</dbReference>
<keyword evidence="6 8" id="KW-0830">Ubiquinone</keyword>
<keyword evidence="1 8" id="KW-0813">Transport</keyword>
<protein>
    <recommendedName>
        <fullName evidence="8">Na(+)-translocating NADH-quinone reductase subunit A</fullName>
        <shortName evidence="8">Na(+)-NQR subunit A</shortName>
        <shortName evidence="8">Na(+)-translocating NQR subunit A</shortName>
        <ecNumber evidence="8">7.2.1.1</ecNumber>
    </recommendedName>
    <alternativeName>
        <fullName evidence="8">NQR complex subunit A</fullName>
    </alternativeName>
    <alternativeName>
        <fullName evidence="8">NQR-1 subunit A</fullName>
    </alternativeName>
</protein>
<keyword evidence="13" id="KW-1185">Reference proteome</keyword>